<dbReference type="GO" id="GO:0008897">
    <property type="term" value="F:holo-[acyl-carrier-protein] synthase activity"/>
    <property type="evidence" value="ECO:0007669"/>
    <property type="project" value="InterPro"/>
</dbReference>
<comment type="caution">
    <text evidence="3">The sequence shown here is derived from an EMBL/GenBank/DDBJ whole genome shotgun (WGS) entry which is preliminary data.</text>
</comment>
<sequence length="231" mass="25812">MALEPAGGWTLPNPNDQQRLQQYSSVAARTQFALSRLLLAQAMPFLVDEADPDWVLTARSGGQPVLRHLNSTEVPLSISHTPGLVAIALAPTNTLVGVDVESWTRPLRLTRLLDASMSAQDAAWIKRQALPARGFIQHWTLKEACLKCLGKGIAADLLALSFNLTEERIALRSSPYSDRKYWYFEQLSLLPDYCISLAYAAQHAVNASWQERLFAPMLQLSGYRLRMLQYS</sequence>
<dbReference type="PANTHER" id="PTHR12215">
    <property type="entry name" value="PHOSPHOPANTETHEINE TRANSFERASE"/>
    <property type="match status" value="1"/>
</dbReference>
<proteinExistence type="predicted"/>
<dbReference type="SUPFAM" id="SSF56214">
    <property type="entry name" value="4'-phosphopantetheinyl transferase"/>
    <property type="match status" value="2"/>
</dbReference>
<evidence type="ECO:0000259" key="2">
    <source>
        <dbReference type="Pfam" id="PF01648"/>
    </source>
</evidence>
<dbReference type="Pfam" id="PF01648">
    <property type="entry name" value="ACPS"/>
    <property type="match status" value="1"/>
</dbReference>
<dbReference type="InterPro" id="IPR050559">
    <property type="entry name" value="P-Pant_transferase_sf"/>
</dbReference>
<dbReference type="PANTHER" id="PTHR12215:SF10">
    <property type="entry name" value="L-AMINOADIPATE-SEMIALDEHYDE DEHYDROGENASE-PHOSPHOPANTETHEINYL TRANSFERASE"/>
    <property type="match status" value="1"/>
</dbReference>
<dbReference type="GO" id="GO:0000287">
    <property type="term" value="F:magnesium ion binding"/>
    <property type="evidence" value="ECO:0007669"/>
    <property type="project" value="InterPro"/>
</dbReference>
<keyword evidence="1" id="KW-0808">Transferase</keyword>
<feature type="domain" description="4'-phosphopantetheinyl transferase" evidence="2">
    <location>
        <begin position="96"/>
        <end position="197"/>
    </location>
</feature>
<dbReference type="GO" id="GO:0005829">
    <property type="term" value="C:cytosol"/>
    <property type="evidence" value="ECO:0007669"/>
    <property type="project" value="TreeGrafter"/>
</dbReference>
<dbReference type="AlphaFoldDB" id="A0A0F9UYA5"/>
<dbReference type="EMBL" id="LAZR01000054">
    <property type="protein sequence ID" value="KKN97970.1"/>
    <property type="molecule type" value="Genomic_DNA"/>
</dbReference>
<dbReference type="Gene3D" id="3.90.470.20">
    <property type="entry name" value="4'-phosphopantetheinyl transferase domain"/>
    <property type="match status" value="2"/>
</dbReference>
<evidence type="ECO:0000256" key="1">
    <source>
        <dbReference type="ARBA" id="ARBA00022679"/>
    </source>
</evidence>
<reference evidence="3" key="1">
    <citation type="journal article" date="2015" name="Nature">
        <title>Complex archaea that bridge the gap between prokaryotes and eukaryotes.</title>
        <authorList>
            <person name="Spang A."/>
            <person name="Saw J.H."/>
            <person name="Jorgensen S.L."/>
            <person name="Zaremba-Niedzwiedzka K."/>
            <person name="Martijn J."/>
            <person name="Lind A.E."/>
            <person name="van Eijk R."/>
            <person name="Schleper C."/>
            <person name="Guy L."/>
            <person name="Ettema T.J."/>
        </authorList>
    </citation>
    <scope>NUCLEOTIDE SEQUENCE</scope>
</reference>
<organism evidence="3">
    <name type="scientific">marine sediment metagenome</name>
    <dbReference type="NCBI Taxonomy" id="412755"/>
    <lineage>
        <taxon>unclassified sequences</taxon>
        <taxon>metagenomes</taxon>
        <taxon>ecological metagenomes</taxon>
    </lineage>
</organism>
<gene>
    <name evidence="3" type="ORF">LCGC14_0151680</name>
</gene>
<dbReference type="GO" id="GO:0019878">
    <property type="term" value="P:lysine biosynthetic process via aminoadipic acid"/>
    <property type="evidence" value="ECO:0007669"/>
    <property type="project" value="TreeGrafter"/>
</dbReference>
<dbReference type="InterPro" id="IPR037143">
    <property type="entry name" value="4-PPantetheinyl_Trfase_dom_sf"/>
</dbReference>
<name>A0A0F9UYA5_9ZZZZ</name>
<evidence type="ECO:0000313" key="3">
    <source>
        <dbReference type="EMBL" id="KKN97970.1"/>
    </source>
</evidence>
<accession>A0A0F9UYA5</accession>
<dbReference type="InterPro" id="IPR008278">
    <property type="entry name" value="4-PPantetheinyl_Trfase_dom"/>
</dbReference>
<protein>
    <recommendedName>
        <fullName evidence="2">4'-phosphopantetheinyl transferase domain-containing protein</fullName>
    </recommendedName>
</protein>